<feature type="chain" id="PRO_5040265970" evidence="1">
    <location>
        <begin position="18"/>
        <end position="186"/>
    </location>
</feature>
<evidence type="ECO:0000313" key="2">
    <source>
        <dbReference type="EMBL" id="KAG7444622.1"/>
    </source>
</evidence>
<organism evidence="2 3">
    <name type="scientific">Guyanagaster necrorhizus</name>
    <dbReference type="NCBI Taxonomy" id="856835"/>
    <lineage>
        <taxon>Eukaryota</taxon>
        <taxon>Fungi</taxon>
        <taxon>Dikarya</taxon>
        <taxon>Basidiomycota</taxon>
        <taxon>Agaricomycotina</taxon>
        <taxon>Agaricomycetes</taxon>
        <taxon>Agaricomycetidae</taxon>
        <taxon>Agaricales</taxon>
        <taxon>Marasmiineae</taxon>
        <taxon>Physalacriaceae</taxon>
        <taxon>Guyanagaster</taxon>
    </lineage>
</organism>
<keyword evidence="3" id="KW-1185">Reference proteome</keyword>
<keyword evidence="1" id="KW-0732">Signal</keyword>
<proteinExistence type="predicted"/>
<dbReference type="GeneID" id="66102386"/>
<dbReference type="AlphaFoldDB" id="A0A9P8AS90"/>
<name>A0A9P8AS90_9AGAR</name>
<evidence type="ECO:0000313" key="3">
    <source>
        <dbReference type="Proteomes" id="UP000812287"/>
    </source>
</evidence>
<accession>A0A9P8AS90</accession>
<dbReference type="RefSeq" id="XP_043038122.1">
    <property type="nucleotide sequence ID" value="XM_043180090.1"/>
</dbReference>
<feature type="signal peptide" evidence="1">
    <location>
        <begin position="1"/>
        <end position="17"/>
    </location>
</feature>
<gene>
    <name evidence="2" type="ORF">BT62DRAFT_216572</name>
</gene>
<sequence>MAGWLAFDSSFSSLVSAFSPPTVVSKTVPAPKSTTRPEYRVLKGPAQYLLYTYCWPASYQLILPTESYIFIAWWKRFMLAERTRSFLFTSPNAYSRVLKYLLQDKTAELLARRWGQVVADTTSVFRNPQFQNVHYQVSGPPFDAEVSQLPVASLKPQDQPSTKAHNKRSFLTKRDQITHVNTKLGI</sequence>
<dbReference type="EMBL" id="MU250539">
    <property type="protein sequence ID" value="KAG7444622.1"/>
    <property type="molecule type" value="Genomic_DNA"/>
</dbReference>
<evidence type="ECO:0000256" key="1">
    <source>
        <dbReference type="SAM" id="SignalP"/>
    </source>
</evidence>
<comment type="caution">
    <text evidence="2">The sequence shown here is derived from an EMBL/GenBank/DDBJ whole genome shotgun (WGS) entry which is preliminary data.</text>
</comment>
<protein>
    <submittedName>
        <fullName evidence="2">Uncharacterized protein</fullName>
    </submittedName>
</protein>
<reference evidence="2" key="1">
    <citation type="submission" date="2020-11" db="EMBL/GenBank/DDBJ databases">
        <title>Adaptations for nitrogen fixation in a non-lichenized fungal sporocarp promotes dispersal by wood-feeding termites.</title>
        <authorList>
            <consortium name="DOE Joint Genome Institute"/>
            <person name="Koch R.A."/>
            <person name="Yoon G."/>
            <person name="Arayal U."/>
            <person name="Lail K."/>
            <person name="Amirebrahimi M."/>
            <person name="Labutti K."/>
            <person name="Lipzen A."/>
            <person name="Riley R."/>
            <person name="Barry K."/>
            <person name="Henrissat B."/>
            <person name="Grigoriev I.V."/>
            <person name="Herr J.R."/>
            <person name="Aime M.C."/>
        </authorList>
    </citation>
    <scope>NUCLEOTIDE SEQUENCE</scope>
    <source>
        <strain evidence="2">MCA 3950</strain>
    </source>
</reference>
<dbReference type="Proteomes" id="UP000812287">
    <property type="component" value="Unassembled WGS sequence"/>
</dbReference>